<dbReference type="Pfam" id="PF07568">
    <property type="entry name" value="HisKA_2"/>
    <property type="match status" value="1"/>
</dbReference>
<organism evidence="11 12">
    <name type="scientific">Flagellimonas taeanensis</name>
    <dbReference type="NCBI Taxonomy" id="1005926"/>
    <lineage>
        <taxon>Bacteria</taxon>
        <taxon>Pseudomonadati</taxon>
        <taxon>Bacteroidota</taxon>
        <taxon>Flavobacteriia</taxon>
        <taxon>Flavobacteriales</taxon>
        <taxon>Flavobacteriaceae</taxon>
        <taxon>Flagellimonas</taxon>
    </lineage>
</organism>
<evidence type="ECO:0000313" key="13">
    <source>
        <dbReference type="Proteomes" id="UP000198940"/>
    </source>
</evidence>
<keyword evidence="8" id="KW-1133">Transmembrane helix</keyword>
<dbReference type="PANTHER" id="PTHR41523">
    <property type="entry name" value="TWO-COMPONENT SYSTEM SENSOR PROTEIN"/>
    <property type="match status" value="1"/>
</dbReference>
<dbReference type="STRING" id="1055723.SAMN05216293_0957"/>
<dbReference type="PANTHER" id="PTHR41523:SF8">
    <property type="entry name" value="ETHYLENE RESPONSE SENSOR PROTEIN"/>
    <property type="match status" value="1"/>
</dbReference>
<feature type="transmembrane region" description="Helical" evidence="8">
    <location>
        <begin position="114"/>
        <end position="130"/>
    </location>
</feature>
<keyword evidence="8" id="KW-0472">Membrane</keyword>
<feature type="domain" description="Histidine kinase/HSP90-like ATPase" evidence="9">
    <location>
        <begin position="316"/>
        <end position="415"/>
    </location>
</feature>
<evidence type="ECO:0000256" key="5">
    <source>
        <dbReference type="ARBA" id="ARBA00022741"/>
    </source>
</evidence>
<evidence type="ECO:0000256" key="2">
    <source>
        <dbReference type="ARBA" id="ARBA00012438"/>
    </source>
</evidence>
<feature type="transmembrane region" description="Helical" evidence="8">
    <location>
        <begin position="137"/>
        <end position="152"/>
    </location>
</feature>
<dbReference type="EC" id="2.7.13.3" evidence="2"/>
<proteinExistence type="predicted"/>
<evidence type="ECO:0000256" key="4">
    <source>
        <dbReference type="ARBA" id="ARBA00022679"/>
    </source>
</evidence>
<reference evidence="11 12" key="1">
    <citation type="submission" date="2016-11" db="EMBL/GenBank/DDBJ databases">
        <authorList>
            <person name="Varghese N."/>
            <person name="Submissions S."/>
        </authorList>
    </citation>
    <scope>NUCLEOTIDE SEQUENCE [LARGE SCALE GENOMIC DNA]</scope>
    <source>
        <strain evidence="11 12">CGMCC 1.12174</strain>
        <strain evidence="10 13">DSM 26351</strain>
    </source>
</reference>
<keyword evidence="5" id="KW-0547">Nucleotide-binding</keyword>
<feature type="transmembrane region" description="Helical" evidence="8">
    <location>
        <begin position="172"/>
        <end position="193"/>
    </location>
</feature>
<feature type="transmembrane region" description="Helical" evidence="8">
    <location>
        <begin position="34"/>
        <end position="57"/>
    </location>
</feature>
<keyword evidence="4" id="KW-0808">Transferase</keyword>
<dbReference type="AlphaFoldDB" id="A0A1M6S215"/>
<evidence type="ECO:0000313" key="12">
    <source>
        <dbReference type="Proteomes" id="UP000184031"/>
    </source>
</evidence>
<comment type="catalytic activity">
    <reaction evidence="1">
        <text>ATP + protein L-histidine = ADP + protein N-phospho-L-histidine.</text>
        <dbReference type="EC" id="2.7.13.3"/>
    </reaction>
</comment>
<evidence type="ECO:0000256" key="7">
    <source>
        <dbReference type="ARBA" id="ARBA00022840"/>
    </source>
</evidence>
<evidence type="ECO:0000259" key="9">
    <source>
        <dbReference type="SMART" id="SM00387"/>
    </source>
</evidence>
<name>A0A1M6S215_9FLAO</name>
<keyword evidence="7" id="KW-0067">ATP-binding</keyword>
<gene>
    <name evidence="10" type="ORF">SAMN04487891_102278</name>
    <name evidence="11" type="ORF">SAMN05216293_0957</name>
</gene>
<protein>
    <recommendedName>
        <fullName evidence="2">histidine kinase</fullName>
        <ecNumber evidence="2">2.7.13.3</ecNumber>
    </recommendedName>
</protein>
<evidence type="ECO:0000313" key="11">
    <source>
        <dbReference type="EMBL" id="SHK38716.1"/>
    </source>
</evidence>
<dbReference type="Pfam" id="PF02518">
    <property type="entry name" value="HATPase_c"/>
    <property type="match status" value="1"/>
</dbReference>
<dbReference type="EMBL" id="FRAT01000002">
    <property type="protein sequence ID" value="SHK38716.1"/>
    <property type="molecule type" value="Genomic_DNA"/>
</dbReference>
<sequence>MLPFFNLGSRGDNHVQHMKVPGKDKYRLQDKIDLILKVNYSSSLFAAIFGLICFFFLDIKGVIPYTFIGYAFVNLVNTALYRRHENLVLTYNLTSILSMLAAIVITIYSGSIQSPFIFVLAIIVFAGYVTTKVFGQLYLIVNLAVLTILFLYDTGDFRISENTVPLESRNWFAFLSAVFAVYLLGGVFGKNLLMAHHKLYKSRNEIQERIEEKETLLKEVHHRVKNNLQTVSSLLSLQSRAIADEKISSIIKSSQNRVVSMAMVHEMLYKRDDYLSKIELRPYVKELCDYLVRSVKGSNSNIKVDLDIDDHKLSIDTVIPIGLIINETITNALKYGITDAKGGEIHVSVKKIGENRYQMYLGDNGIGYSEDIGPRTSNSLGLKLIYNLSRQLRGTISRDYDKKGTYYCIEFEEIIEEFNSVD</sequence>
<keyword evidence="13" id="KW-1185">Reference proteome</keyword>
<dbReference type="Proteomes" id="UP000184031">
    <property type="component" value="Unassembled WGS sequence"/>
</dbReference>
<evidence type="ECO:0000256" key="8">
    <source>
        <dbReference type="SAM" id="Phobius"/>
    </source>
</evidence>
<accession>A0A1M6S215</accession>
<dbReference type="SUPFAM" id="SSF55874">
    <property type="entry name" value="ATPase domain of HSP90 chaperone/DNA topoisomerase II/histidine kinase"/>
    <property type="match status" value="1"/>
</dbReference>
<evidence type="ECO:0000256" key="6">
    <source>
        <dbReference type="ARBA" id="ARBA00022777"/>
    </source>
</evidence>
<keyword evidence="3" id="KW-0597">Phosphoprotein</keyword>
<dbReference type="GO" id="GO:0005524">
    <property type="term" value="F:ATP binding"/>
    <property type="evidence" value="ECO:0007669"/>
    <property type="project" value="UniProtKB-KW"/>
</dbReference>
<dbReference type="GO" id="GO:0004673">
    <property type="term" value="F:protein histidine kinase activity"/>
    <property type="evidence" value="ECO:0007669"/>
    <property type="project" value="UniProtKB-EC"/>
</dbReference>
<feature type="transmembrane region" description="Helical" evidence="8">
    <location>
        <begin position="88"/>
        <end position="108"/>
    </location>
</feature>
<evidence type="ECO:0000313" key="10">
    <source>
        <dbReference type="EMBL" id="SFB77511.1"/>
    </source>
</evidence>
<dbReference type="SMART" id="SM00387">
    <property type="entry name" value="HATPase_c"/>
    <property type="match status" value="1"/>
</dbReference>
<dbReference type="Gene3D" id="3.30.450.20">
    <property type="entry name" value="PAS domain"/>
    <property type="match status" value="1"/>
</dbReference>
<dbReference type="Proteomes" id="UP000198940">
    <property type="component" value="Unassembled WGS sequence"/>
</dbReference>
<dbReference type="InterPro" id="IPR003594">
    <property type="entry name" value="HATPase_dom"/>
</dbReference>
<evidence type="ECO:0000256" key="1">
    <source>
        <dbReference type="ARBA" id="ARBA00000085"/>
    </source>
</evidence>
<dbReference type="Gene3D" id="3.30.565.10">
    <property type="entry name" value="Histidine kinase-like ATPase, C-terminal domain"/>
    <property type="match status" value="1"/>
</dbReference>
<feature type="transmembrane region" description="Helical" evidence="8">
    <location>
        <begin position="63"/>
        <end position="81"/>
    </location>
</feature>
<dbReference type="InterPro" id="IPR011495">
    <property type="entry name" value="Sig_transdc_His_kin_sub2_dim/P"/>
</dbReference>
<comment type="caution">
    <text evidence="11">The sequence shown here is derived from an EMBL/GenBank/DDBJ whole genome shotgun (WGS) entry which is preliminary data.</text>
</comment>
<keyword evidence="8" id="KW-0812">Transmembrane</keyword>
<dbReference type="InterPro" id="IPR036890">
    <property type="entry name" value="HATPase_C_sf"/>
</dbReference>
<dbReference type="EMBL" id="FOKU01000002">
    <property type="protein sequence ID" value="SFB77511.1"/>
    <property type="molecule type" value="Genomic_DNA"/>
</dbReference>
<evidence type="ECO:0000256" key="3">
    <source>
        <dbReference type="ARBA" id="ARBA00022553"/>
    </source>
</evidence>
<keyword evidence="6 11" id="KW-0418">Kinase</keyword>